<dbReference type="AlphaFoldDB" id="A0AAD8IKY6"/>
<dbReference type="PANTHER" id="PTHR36366:SF1">
    <property type="entry name" value="PROTEIN RDM1"/>
    <property type="match status" value="1"/>
</dbReference>
<dbReference type="InterPro" id="IPR015270">
    <property type="entry name" value="RDM1_plant"/>
</dbReference>
<feature type="region of interest" description="Disordered" evidence="1">
    <location>
        <begin position="1"/>
        <end position="21"/>
    </location>
</feature>
<reference evidence="2" key="2">
    <citation type="submission" date="2023-05" db="EMBL/GenBank/DDBJ databases">
        <authorList>
            <person name="Schelkunov M.I."/>
        </authorList>
    </citation>
    <scope>NUCLEOTIDE SEQUENCE</scope>
    <source>
        <strain evidence="2">Hsosn_3</strain>
        <tissue evidence="2">Leaf</tissue>
    </source>
</reference>
<dbReference type="PANTHER" id="PTHR36366">
    <property type="entry name" value="PROTEIN RDM1"/>
    <property type="match status" value="1"/>
</dbReference>
<dbReference type="InterPro" id="IPR036319">
    <property type="entry name" value="RDM1_sf"/>
</dbReference>
<keyword evidence="3" id="KW-1185">Reference proteome</keyword>
<protein>
    <submittedName>
        <fullName evidence="2">RNA-DIRECTED DNA METHYLATION 1</fullName>
    </submittedName>
</protein>
<dbReference type="Pfam" id="PF09187">
    <property type="entry name" value="RdDM_RDM1"/>
    <property type="match status" value="1"/>
</dbReference>
<organism evidence="2 3">
    <name type="scientific">Heracleum sosnowskyi</name>
    <dbReference type="NCBI Taxonomy" id="360622"/>
    <lineage>
        <taxon>Eukaryota</taxon>
        <taxon>Viridiplantae</taxon>
        <taxon>Streptophyta</taxon>
        <taxon>Embryophyta</taxon>
        <taxon>Tracheophyta</taxon>
        <taxon>Spermatophyta</taxon>
        <taxon>Magnoliopsida</taxon>
        <taxon>eudicotyledons</taxon>
        <taxon>Gunneridae</taxon>
        <taxon>Pentapetalae</taxon>
        <taxon>asterids</taxon>
        <taxon>campanulids</taxon>
        <taxon>Apiales</taxon>
        <taxon>Apiaceae</taxon>
        <taxon>Apioideae</taxon>
        <taxon>apioid superclade</taxon>
        <taxon>Tordylieae</taxon>
        <taxon>Tordyliinae</taxon>
        <taxon>Heracleum</taxon>
    </lineage>
</organism>
<evidence type="ECO:0000313" key="3">
    <source>
        <dbReference type="Proteomes" id="UP001237642"/>
    </source>
</evidence>
<dbReference type="EMBL" id="JAUIZM010000004">
    <property type="protein sequence ID" value="KAK1387849.1"/>
    <property type="molecule type" value="Genomic_DNA"/>
</dbReference>
<sequence length="177" mass="20078">MKRAMPFDDQVEISSDESSSSELDIAELAGKLVEDVSIDQPEPTDVVMTIENVVLKDAEIYQDYMMHLAIPTQRGAIVPFSSWTGFGNSMKEIYKQPLHYLTNVCLKQLDQNRIGADDADKRLDTIIHPAKAEVFLWMTEEIHRLTTSPHQLATLWLNNPMYKVFVDPYTPLPGNPV</sequence>
<evidence type="ECO:0000256" key="1">
    <source>
        <dbReference type="SAM" id="MobiDB-lite"/>
    </source>
</evidence>
<gene>
    <name evidence="2" type="ORF">POM88_016027</name>
</gene>
<name>A0AAD8IKY6_9APIA</name>
<dbReference type="GO" id="GO:0080188">
    <property type="term" value="P:gene silencing by siRNA-directed DNA methylation"/>
    <property type="evidence" value="ECO:0007669"/>
    <property type="project" value="InterPro"/>
</dbReference>
<dbReference type="SUPFAM" id="SSF109920">
    <property type="entry name" value="Hypothetical protein At3g22680"/>
    <property type="match status" value="1"/>
</dbReference>
<comment type="caution">
    <text evidence="2">The sequence shown here is derived from an EMBL/GenBank/DDBJ whole genome shotgun (WGS) entry which is preliminary data.</text>
</comment>
<dbReference type="Gene3D" id="1.20.120.690">
    <property type="entry name" value="RDM1 protein domain"/>
    <property type="match status" value="1"/>
</dbReference>
<dbReference type="Proteomes" id="UP001237642">
    <property type="component" value="Unassembled WGS sequence"/>
</dbReference>
<proteinExistence type="predicted"/>
<accession>A0AAD8IKY6</accession>
<reference evidence="2" key="1">
    <citation type="submission" date="2023-02" db="EMBL/GenBank/DDBJ databases">
        <title>Genome of toxic invasive species Heracleum sosnowskyi carries increased number of genes despite the absence of recent whole-genome duplications.</title>
        <authorList>
            <person name="Schelkunov M."/>
            <person name="Shtratnikova V."/>
            <person name="Makarenko M."/>
            <person name="Klepikova A."/>
            <person name="Omelchenko D."/>
            <person name="Novikova G."/>
            <person name="Obukhova E."/>
            <person name="Bogdanov V."/>
            <person name="Penin A."/>
            <person name="Logacheva M."/>
        </authorList>
    </citation>
    <scope>NUCLEOTIDE SEQUENCE</scope>
    <source>
        <strain evidence="2">Hsosn_3</strain>
        <tissue evidence="2">Leaf</tissue>
    </source>
</reference>
<dbReference type="GO" id="GO:0000419">
    <property type="term" value="C:RNA polymerase V complex"/>
    <property type="evidence" value="ECO:0007669"/>
    <property type="project" value="TreeGrafter"/>
</dbReference>
<evidence type="ECO:0000313" key="2">
    <source>
        <dbReference type="EMBL" id="KAK1387849.1"/>
    </source>
</evidence>